<dbReference type="Proteomes" id="UP000187181">
    <property type="component" value="Unassembled WGS sequence"/>
</dbReference>
<dbReference type="OrthoDB" id="673361at2"/>
<keyword evidence="2" id="KW-1185">Reference proteome</keyword>
<accession>A0A1R3XSB6</accession>
<evidence type="ECO:0000313" key="1">
    <source>
        <dbReference type="EMBL" id="SIT94535.1"/>
    </source>
</evidence>
<name>A0A1R3XSB6_9BACT</name>
<dbReference type="EMBL" id="FTPP01000004">
    <property type="protein sequence ID" value="SIT94535.1"/>
    <property type="molecule type" value="Genomic_DNA"/>
</dbReference>
<organism evidence="1 2">
    <name type="scientific">Pontibacter indicus</name>
    <dbReference type="NCBI Taxonomy" id="1317125"/>
    <lineage>
        <taxon>Bacteria</taxon>
        <taxon>Pseudomonadati</taxon>
        <taxon>Bacteroidota</taxon>
        <taxon>Cytophagia</taxon>
        <taxon>Cytophagales</taxon>
        <taxon>Hymenobacteraceae</taxon>
        <taxon>Pontibacter</taxon>
    </lineage>
</organism>
<reference evidence="2" key="1">
    <citation type="submission" date="2017-01" db="EMBL/GenBank/DDBJ databases">
        <authorList>
            <person name="Varghese N."/>
            <person name="Submissions S."/>
        </authorList>
    </citation>
    <scope>NUCLEOTIDE SEQUENCE [LARGE SCALE GENOMIC DNA]</scope>
    <source>
        <strain evidence="2">LP100</strain>
    </source>
</reference>
<proteinExistence type="predicted"/>
<protein>
    <submittedName>
        <fullName evidence="1">Uncharacterized protein</fullName>
    </submittedName>
</protein>
<sequence length="148" mass="17174">MLKSTATYFITLLLLLLTFTQCTTSRQRMLKQQYKEIYVHQFKLTYLKKLLQAGFNNSEEVNSLIAFDNSGFTEPVLTMDDYRLIEHLVQADQQQMRADSVATIGRVAEGAEGKHVFSHILRKLEGKWLDSLAIERYKLSDFRHTPLN</sequence>
<dbReference type="AlphaFoldDB" id="A0A1R3XSB6"/>
<evidence type="ECO:0000313" key="2">
    <source>
        <dbReference type="Proteomes" id="UP000187181"/>
    </source>
</evidence>
<dbReference type="RefSeq" id="WP_076671799.1">
    <property type="nucleotide sequence ID" value="NZ_FTPP01000004.1"/>
</dbReference>
<gene>
    <name evidence="1" type="ORF">SAMN05444128_3627</name>
</gene>
<dbReference type="STRING" id="1317125.SAMN05444128_3627"/>